<accession>A0ABT5FAD6</accession>
<dbReference type="Gene3D" id="3.40.50.880">
    <property type="match status" value="1"/>
</dbReference>
<name>A0ABT5FAD6_9GAMM</name>
<dbReference type="Proteomes" id="UP001528411">
    <property type="component" value="Unassembled WGS sequence"/>
</dbReference>
<keyword evidence="2" id="KW-1185">Reference proteome</keyword>
<gene>
    <name evidence="1" type="ORF">PN838_00165</name>
</gene>
<dbReference type="RefSeq" id="WP_272179374.1">
    <property type="nucleotide sequence ID" value="NZ_JAQOMS010000002.1"/>
</dbReference>
<evidence type="ECO:0000313" key="2">
    <source>
        <dbReference type="Proteomes" id="UP001528411"/>
    </source>
</evidence>
<dbReference type="EMBL" id="JAQOMS010000002">
    <property type="protein sequence ID" value="MDC2887541.1"/>
    <property type="molecule type" value="Genomic_DNA"/>
</dbReference>
<dbReference type="CDD" id="cd03143">
    <property type="entry name" value="A4_beta-galactosidase_middle_domain"/>
    <property type="match status" value="1"/>
</dbReference>
<evidence type="ECO:0000313" key="1">
    <source>
        <dbReference type="EMBL" id="MDC2887541.1"/>
    </source>
</evidence>
<sequence length="185" mass="21031">MYDLNSFSEEIVELREQRRPIRLFYSETTAINADDYMTQGYKLYEELFFEGMPVGFVTKNIIQKQDNGLWDVVVVYRNQFVTEAEFAALQSYLNQGGTVILDTKDALSLNEYGQKRKQQLVKGNGKLLVLNTNNIAKIKQATLNEVKPSSKPAVVLKEINGVAHKTTMWRVVPNGKGVTWLTSSM</sequence>
<dbReference type="InterPro" id="IPR029062">
    <property type="entry name" value="Class_I_gatase-like"/>
</dbReference>
<proteinExistence type="predicted"/>
<comment type="caution">
    <text evidence="1">The sequence shown here is derived from an EMBL/GenBank/DDBJ whole genome shotgun (WGS) entry which is preliminary data.</text>
</comment>
<protein>
    <submittedName>
        <fullName evidence="1">Uncharacterized protein</fullName>
    </submittedName>
</protein>
<reference evidence="1 2" key="1">
    <citation type="submission" date="2023-01" db="EMBL/GenBank/DDBJ databases">
        <title>Psychrosphaera sp. nov., isolated from marine algae.</title>
        <authorList>
            <person name="Bayburt H."/>
            <person name="Choi B.J."/>
            <person name="Kim J.M."/>
            <person name="Choi D.G."/>
            <person name="Jeon C.O."/>
        </authorList>
    </citation>
    <scope>NUCLEOTIDE SEQUENCE [LARGE SCALE GENOMIC DNA]</scope>
    <source>
        <strain evidence="1 2">G1-22</strain>
    </source>
</reference>
<organism evidence="1 2">
    <name type="scientific">Psychrosphaera algicola</name>
    <dbReference type="NCBI Taxonomy" id="3023714"/>
    <lineage>
        <taxon>Bacteria</taxon>
        <taxon>Pseudomonadati</taxon>
        <taxon>Pseudomonadota</taxon>
        <taxon>Gammaproteobacteria</taxon>
        <taxon>Alteromonadales</taxon>
        <taxon>Pseudoalteromonadaceae</taxon>
        <taxon>Psychrosphaera</taxon>
    </lineage>
</organism>